<sequence length="460" mass="50877">MRFKFPFSDTLGFTGGKVQRRRDINQALRQLLSFLNPLPYNAVLSRDHLGHALAGARQNVGHQGLDHFAGWFHYCDETVHVDCKEPYQAITPARHDLLHHPEVKNLLHARAEVAPTPRKPASYPNSVRIRSRSSPTPLGRRTRFQKPVSSIAGSSQPRSHPHTRIRKTRFGQPLNSDGGETSQTASWPPLSRPPISPIDYNPVSNTIASSSNLTPKGANSTVKSSPINPVDPEFLKYLAAYAFGNTTTTPTRAIQTVSKPITPTSASSKAPHYSPDGFILRQLSQANSENPFDNGPTANSTTSSASNVIESPLTKPLCNANSPISISSGSSSPLNLSSDTDLELGYPPEVVKADMTVRLAIFHPEYVLPHRFTLCPRRLEPRDEDEAIHGLWLADHSSLLQKQAGFNVEAPFEWFDLFRGQWLEKKGSEPFPIPYNNYILFIRPAGVIANVDAFLNQIFQ</sequence>
<feature type="region of interest" description="Disordered" evidence="1">
    <location>
        <begin position="287"/>
        <end position="306"/>
    </location>
</feature>
<reference evidence="2 4" key="1">
    <citation type="journal article" date="2024" name="J Genomics">
        <title>Draft genome sequencing and assembly of Favolaschia claudopus CIRM-BRFM 2984 isolated from oak limbs.</title>
        <authorList>
            <person name="Navarro D."/>
            <person name="Drula E."/>
            <person name="Chaduli D."/>
            <person name="Cazenave R."/>
            <person name="Ahrendt S."/>
            <person name="Wang J."/>
            <person name="Lipzen A."/>
            <person name="Daum C."/>
            <person name="Barry K."/>
            <person name="Grigoriev I.V."/>
            <person name="Favel A."/>
            <person name="Rosso M.N."/>
            <person name="Martin F."/>
        </authorList>
    </citation>
    <scope>NUCLEOTIDE SEQUENCE [LARGE SCALE GENOMIC DNA]</scope>
    <source>
        <strain evidence="2 4">CIRM-BRFM 2984</strain>
    </source>
</reference>
<feature type="compositionally biased region" description="Polar residues" evidence="1">
    <location>
        <begin position="147"/>
        <end position="158"/>
    </location>
</feature>
<protein>
    <submittedName>
        <fullName evidence="2">Uncharacterized protein</fullName>
    </submittedName>
</protein>
<evidence type="ECO:0000313" key="2">
    <source>
        <dbReference type="EMBL" id="KAK6997022.1"/>
    </source>
</evidence>
<dbReference type="Proteomes" id="UP001362999">
    <property type="component" value="Unassembled WGS sequence"/>
</dbReference>
<comment type="caution">
    <text evidence="2">The sequence shown here is derived from an EMBL/GenBank/DDBJ whole genome shotgun (WGS) entry which is preliminary data.</text>
</comment>
<dbReference type="AlphaFoldDB" id="A0AAW0A0N9"/>
<feature type="region of interest" description="Disordered" evidence="1">
    <location>
        <begin position="112"/>
        <end position="203"/>
    </location>
</feature>
<evidence type="ECO:0000256" key="1">
    <source>
        <dbReference type="SAM" id="MobiDB-lite"/>
    </source>
</evidence>
<keyword evidence="4" id="KW-1185">Reference proteome</keyword>
<feature type="compositionally biased region" description="Basic residues" evidence="1">
    <location>
        <begin position="159"/>
        <end position="169"/>
    </location>
</feature>
<organism evidence="2 4">
    <name type="scientific">Favolaschia claudopus</name>
    <dbReference type="NCBI Taxonomy" id="2862362"/>
    <lineage>
        <taxon>Eukaryota</taxon>
        <taxon>Fungi</taxon>
        <taxon>Dikarya</taxon>
        <taxon>Basidiomycota</taxon>
        <taxon>Agaricomycotina</taxon>
        <taxon>Agaricomycetes</taxon>
        <taxon>Agaricomycetidae</taxon>
        <taxon>Agaricales</taxon>
        <taxon>Marasmiineae</taxon>
        <taxon>Mycenaceae</taxon>
        <taxon>Favolaschia</taxon>
    </lineage>
</organism>
<gene>
    <name evidence="3" type="ORF">R3P38DRAFT_2985950</name>
    <name evidence="2" type="ORF">R3P38DRAFT_3069341</name>
</gene>
<evidence type="ECO:0000313" key="3">
    <source>
        <dbReference type="EMBL" id="KAK7017201.1"/>
    </source>
</evidence>
<feature type="compositionally biased region" description="Polar residues" evidence="1">
    <location>
        <begin position="173"/>
        <end position="186"/>
    </location>
</feature>
<proteinExistence type="predicted"/>
<accession>A0AAW0A0N9</accession>
<feature type="compositionally biased region" description="Low complexity" evidence="1">
    <location>
        <begin position="297"/>
        <end position="306"/>
    </location>
</feature>
<name>A0AAW0A0N9_9AGAR</name>
<dbReference type="EMBL" id="JAWWNJ010000095">
    <property type="protein sequence ID" value="KAK6997022.1"/>
    <property type="molecule type" value="Genomic_DNA"/>
</dbReference>
<dbReference type="EMBL" id="JAWWNJ010000048">
    <property type="protein sequence ID" value="KAK7017201.1"/>
    <property type="molecule type" value="Genomic_DNA"/>
</dbReference>
<evidence type="ECO:0000313" key="4">
    <source>
        <dbReference type="Proteomes" id="UP001362999"/>
    </source>
</evidence>